<sequence length="125" mass="14092">MRYLKKMLWITWQFVHLNASPQRFAKNCTLITAKDWEAVAPTHTTTDSLSFVRWVRADNFVKAMEYDTLLSRIWSDGWYSGRGTPATAAMDELDWALGDVELGGTGIMLYRTLPMVTGGSPTRGA</sequence>
<reference evidence="1" key="1">
    <citation type="submission" date="2023-03" db="EMBL/GenBank/DDBJ databases">
        <title>Massive genome expansion in bonnet fungi (Mycena s.s.) driven by repeated elements and novel gene families across ecological guilds.</title>
        <authorList>
            <consortium name="Lawrence Berkeley National Laboratory"/>
            <person name="Harder C.B."/>
            <person name="Miyauchi S."/>
            <person name="Viragh M."/>
            <person name="Kuo A."/>
            <person name="Thoen E."/>
            <person name="Andreopoulos B."/>
            <person name="Lu D."/>
            <person name="Skrede I."/>
            <person name="Drula E."/>
            <person name="Henrissat B."/>
            <person name="Morin E."/>
            <person name="Kohler A."/>
            <person name="Barry K."/>
            <person name="LaButti K."/>
            <person name="Morin E."/>
            <person name="Salamov A."/>
            <person name="Lipzen A."/>
            <person name="Mereny Z."/>
            <person name="Hegedus B."/>
            <person name="Baldrian P."/>
            <person name="Stursova M."/>
            <person name="Weitz H."/>
            <person name="Taylor A."/>
            <person name="Grigoriev I.V."/>
            <person name="Nagy L.G."/>
            <person name="Martin F."/>
            <person name="Kauserud H."/>
        </authorList>
    </citation>
    <scope>NUCLEOTIDE SEQUENCE</scope>
    <source>
        <strain evidence="1">CBHHK067</strain>
    </source>
</reference>
<dbReference type="EMBL" id="JARKIE010000252">
    <property type="protein sequence ID" value="KAJ7661165.1"/>
    <property type="molecule type" value="Genomic_DNA"/>
</dbReference>
<gene>
    <name evidence="1" type="ORF">B0H17DRAFT_1144766</name>
</gene>
<proteinExistence type="predicted"/>
<keyword evidence="2" id="KW-1185">Reference proteome</keyword>
<evidence type="ECO:0000313" key="2">
    <source>
        <dbReference type="Proteomes" id="UP001221757"/>
    </source>
</evidence>
<dbReference type="AlphaFoldDB" id="A0AAD7CSM2"/>
<evidence type="ECO:0000313" key="1">
    <source>
        <dbReference type="EMBL" id="KAJ7661165.1"/>
    </source>
</evidence>
<dbReference type="Proteomes" id="UP001221757">
    <property type="component" value="Unassembled WGS sequence"/>
</dbReference>
<accession>A0AAD7CSM2</accession>
<protein>
    <submittedName>
        <fullName evidence="1">Uncharacterized protein</fullName>
    </submittedName>
</protein>
<organism evidence="1 2">
    <name type="scientific">Mycena rosella</name>
    <name type="common">Pink bonnet</name>
    <name type="synonym">Agaricus rosellus</name>
    <dbReference type="NCBI Taxonomy" id="1033263"/>
    <lineage>
        <taxon>Eukaryota</taxon>
        <taxon>Fungi</taxon>
        <taxon>Dikarya</taxon>
        <taxon>Basidiomycota</taxon>
        <taxon>Agaricomycotina</taxon>
        <taxon>Agaricomycetes</taxon>
        <taxon>Agaricomycetidae</taxon>
        <taxon>Agaricales</taxon>
        <taxon>Marasmiineae</taxon>
        <taxon>Mycenaceae</taxon>
        <taxon>Mycena</taxon>
    </lineage>
</organism>
<name>A0AAD7CSM2_MYCRO</name>
<comment type="caution">
    <text evidence="1">The sequence shown here is derived from an EMBL/GenBank/DDBJ whole genome shotgun (WGS) entry which is preliminary data.</text>
</comment>